<dbReference type="RefSeq" id="WP_114467928.1">
    <property type="nucleotide sequence ID" value="NZ_QPJK01000003.1"/>
</dbReference>
<organism evidence="2 3">
    <name type="scientific">Pseudorhodoferax soli</name>
    <dbReference type="NCBI Taxonomy" id="545864"/>
    <lineage>
        <taxon>Bacteria</taxon>
        <taxon>Pseudomonadati</taxon>
        <taxon>Pseudomonadota</taxon>
        <taxon>Betaproteobacteria</taxon>
        <taxon>Burkholderiales</taxon>
        <taxon>Comamonadaceae</taxon>
    </lineage>
</organism>
<sequence>MTLSLLKKIETATLPLQLTQRAEMDEAQLLRAADLVAALFLRTAGDAPAPPHRVARVLAITPRGRALLAAERPPEPGEPGGAVNGSLFATATPPQPPATRHGGAGAGAP</sequence>
<accession>A0A368XWP5</accession>
<proteinExistence type="predicted"/>
<evidence type="ECO:0000313" key="2">
    <source>
        <dbReference type="EMBL" id="RCW72500.1"/>
    </source>
</evidence>
<evidence type="ECO:0000313" key="3">
    <source>
        <dbReference type="Proteomes" id="UP000252884"/>
    </source>
</evidence>
<dbReference type="Proteomes" id="UP000252884">
    <property type="component" value="Unassembled WGS sequence"/>
</dbReference>
<reference evidence="2 3" key="1">
    <citation type="submission" date="2018-07" db="EMBL/GenBank/DDBJ databases">
        <title>Genomic Encyclopedia of Type Strains, Phase IV (KMG-IV): sequencing the most valuable type-strain genomes for metagenomic binning, comparative biology and taxonomic classification.</title>
        <authorList>
            <person name="Goeker M."/>
        </authorList>
    </citation>
    <scope>NUCLEOTIDE SEQUENCE [LARGE SCALE GENOMIC DNA]</scope>
    <source>
        <strain evidence="2 3">DSM 21634</strain>
    </source>
</reference>
<comment type="caution">
    <text evidence="2">The sequence shown here is derived from an EMBL/GenBank/DDBJ whole genome shotgun (WGS) entry which is preliminary data.</text>
</comment>
<feature type="region of interest" description="Disordered" evidence="1">
    <location>
        <begin position="69"/>
        <end position="109"/>
    </location>
</feature>
<dbReference type="AlphaFoldDB" id="A0A368XWP5"/>
<keyword evidence="3" id="KW-1185">Reference proteome</keyword>
<gene>
    <name evidence="2" type="ORF">DES41_103105</name>
</gene>
<name>A0A368XWP5_9BURK</name>
<dbReference type="OrthoDB" id="8854270at2"/>
<protein>
    <submittedName>
        <fullName evidence="2">Uncharacterized protein</fullName>
    </submittedName>
</protein>
<evidence type="ECO:0000256" key="1">
    <source>
        <dbReference type="SAM" id="MobiDB-lite"/>
    </source>
</evidence>
<dbReference type="EMBL" id="QPJK01000003">
    <property type="protein sequence ID" value="RCW72500.1"/>
    <property type="molecule type" value="Genomic_DNA"/>
</dbReference>